<keyword evidence="5 7" id="KW-1133">Transmembrane helix</keyword>
<dbReference type="EMBL" id="AWXZ01000018">
    <property type="protein sequence ID" value="ESR25629.1"/>
    <property type="molecule type" value="Genomic_DNA"/>
</dbReference>
<dbReference type="GO" id="GO:0005886">
    <property type="term" value="C:plasma membrane"/>
    <property type="evidence" value="ECO:0007669"/>
    <property type="project" value="UniProtKB-SubCell"/>
</dbReference>
<organism evidence="9 10">
    <name type="scientific">Lutibaculum baratangense AMV1</name>
    <dbReference type="NCBI Taxonomy" id="631454"/>
    <lineage>
        <taxon>Bacteria</taxon>
        <taxon>Pseudomonadati</taxon>
        <taxon>Pseudomonadota</taxon>
        <taxon>Alphaproteobacteria</taxon>
        <taxon>Hyphomicrobiales</taxon>
        <taxon>Tepidamorphaceae</taxon>
        <taxon>Lutibaculum</taxon>
    </lineage>
</organism>
<reference evidence="9 10" key="1">
    <citation type="journal article" date="2014" name="Genome Announc.">
        <title>Draft Genome Sequence of Lutibaculum baratangense Strain AMV1T, Isolated from a Mud Volcano in Andamans, India.</title>
        <authorList>
            <person name="Singh A."/>
            <person name="Sreenivas A."/>
            <person name="Sathyanarayana Reddy G."/>
            <person name="Pinnaka A.K."/>
            <person name="Shivaji S."/>
        </authorList>
    </citation>
    <scope>NUCLEOTIDE SEQUENCE [LARGE SCALE GENOMIC DNA]</scope>
    <source>
        <strain evidence="9 10">AMV1</strain>
    </source>
</reference>
<keyword evidence="3 7" id="KW-0812">Transmembrane</keyword>
<evidence type="ECO:0000256" key="7">
    <source>
        <dbReference type="SAM" id="Phobius"/>
    </source>
</evidence>
<keyword evidence="10" id="KW-1185">Reference proteome</keyword>
<dbReference type="eggNOG" id="COG0671">
    <property type="taxonomic scope" value="Bacteria"/>
</dbReference>
<dbReference type="Pfam" id="PF01569">
    <property type="entry name" value="PAP2"/>
    <property type="match status" value="1"/>
</dbReference>
<evidence type="ECO:0000259" key="8">
    <source>
        <dbReference type="SMART" id="SM00014"/>
    </source>
</evidence>
<feature type="transmembrane region" description="Helical" evidence="7">
    <location>
        <begin position="22"/>
        <end position="44"/>
    </location>
</feature>
<keyword evidence="6 7" id="KW-0472">Membrane</keyword>
<dbReference type="PANTHER" id="PTHR14969">
    <property type="entry name" value="SPHINGOSINE-1-PHOSPHATE PHOSPHOHYDROLASE"/>
    <property type="match status" value="1"/>
</dbReference>
<dbReference type="AlphaFoldDB" id="V4RJW8"/>
<evidence type="ECO:0000256" key="3">
    <source>
        <dbReference type="ARBA" id="ARBA00022692"/>
    </source>
</evidence>
<feature type="transmembrane region" description="Helical" evidence="7">
    <location>
        <begin position="128"/>
        <end position="146"/>
    </location>
</feature>
<dbReference type="GO" id="GO:0016787">
    <property type="term" value="F:hydrolase activity"/>
    <property type="evidence" value="ECO:0007669"/>
    <property type="project" value="UniProtKB-KW"/>
</dbReference>
<dbReference type="Proteomes" id="UP000017819">
    <property type="component" value="Unassembled WGS sequence"/>
</dbReference>
<proteinExistence type="predicted"/>
<comment type="subcellular location">
    <subcellularLocation>
        <location evidence="1">Cell membrane</location>
        <topology evidence="1">Multi-pass membrane protein</topology>
    </subcellularLocation>
</comment>
<accession>V4RJW8</accession>
<protein>
    <submittedName>
        <fullName evidence="9">Phosphoesterase</fullName>
    </submittedName>
</protein>
<feature type="transmembrane region" description="Helical" evidence="7">
    <location>
        <begin position="56"/>
        <end position="78"/>
    </location>
</feature>
<dbReference type="SUPFAM" id="SSF48317">
    <property type="entry name" value="Acid phosphatase/Vanadium-dependent haloperoxidase"/>
    <property type="match status" value="1"/>
</dbReference>
<feature type="domain" description="Phosphatidic acid phosphatase type 2/haloperoxidase" evidence="8">
    <location>
        <begin position="55"/>
        <end position="169"/>
    </location>
</feature>
<evidence type="ECO:0000256" key="4">
    <source>
        <dbReference type="ARBA" id="ARBA00022801"/>
    </source>
</evidence>
<evidence type="ECO:0000256" key="2">
    <source>
        <dbReference type="ARBA" id="ARBA00022475"/>
    </source>
</evidence>
<dbReference type="SMART" id="SM00014">
    <property type="entry name" value="acidPPc"/>
    <property type="match status" value="1"/>
</dbReference>
<keyword evidence="4" id="KW-0378">Hydrolase</keyword>
<dbReference type="Gene3D" id="1.20.144.10">
    <property type="entry name" value="Phosphatidic acid phosphatase type 2/haloperoxidase"/>
    <property type="match status" value="2"/>
</dbReference>
<sequence>MSYDDSVRGFFYWVTRYGKADWFLWPLGLTLLAILIASGFEWPLKVRAALHHWGARIAFIIAAVAIPGLATSLLKLVVGRARPGVEGSHGILDVTTFALGADFQSFPSGHTTNAITLAVALTVLWPRYWAFFLSFPIIIGTSRVMVLDHYPSDVMGGWLLGAVGVLWIRNWCARRKLVFRPCPGGRVVRRRLPHVESATWPALRDTAQSLLTAAAAMPQSRPRD</sequence>
<evidence type="ECO:0000256" key="5">
    <source>
        <dbReference type="ARBA" id="ARBA00022989"/>
    </source>
</evidence>
<evidence type="ECO:0000313" key="10">
    <source>
        <dbReference type="Proteomes" id="UP000017819"/>
    </source>
</evidence>
<keyword evidence="2" id="KW-1003">Cell membrane</keyword>
<evidence type="ECO:0000313" key="9">
    <source>
        <dbReference type="EMBL" id="ESR25629.1"/>
    </source>
</evidence>
<dbReference type="InterPro" id="IPR000326">
    <property type="entry name" value="PAP2/HPO"/>
</dbReference>
<dbReference type="STRING" id="631454.N177_1462"/>
<comment type="caution">
    <text evidence="9">The sequence shown here is derived from an EMBL/GenBank/DDBJ whole genome shotgun (WGS) entry which is preliminary data.</text>
</comment>
<dbReference type="PANTHER" id="PTHR14969:SF62">
    <property type="entry name" value="DECAPRENYLPHOSPHORYL-5-PHOSPHORIBOSE PHOSPHATASE RV3807C-RELATED"/>
    <property type="match status" value="1"/>
</dbReference>
<gene>
    <name evidence="9" type="ORF">N177_1462</name>
</gene>
<name>V4RJW8_9HYPH</name>
<evidence type="ECO:0000256" key="1">
    <source>
        <dbReference type="ARBA" id="ARBA00004651"/>
    </source>
</evidence>
<evidence type="ECO:0000256" key="6">
    <source>
        <dbReference type="ARBA" id="ARBA00023136"/>
    </source>
</evidence>
<dbReference type="InterPro" id="IPR036938">
    <property type="entry name" value="PAP2/HPO_sf"/>
</dbReference>